<dbReference type="RefSeq" id="WP_151693549.1">
    <property type="nucleotide sequence ID" value="NZ_BMGX01000001.1"/>
</dbReference>
<keyword evidence="1" id="KW-0732">Signal</keyword>
<reference evidence="2 3" key="1">
    <citation type="submission" date="2019-10" db="EMBL/GenBank/DDBJ databases">
        <title>Genome sequence of Phaeocystidibacter marisrubri JCM30614 (type strain).</title>
        <authorList>
            <person name="Bowman J.P."/>
        </authorList>
    </citation>
    <scope>NUCLEOTIDE SEQUENCE [LARGE SCALE GENOMIC DNA]</scope>
    <source>
        <strain evidence="2 3">JCM 30614</strain>
    </source>
</reference>
<feature type="chain" id="PRO_5026667613" description="TonB-dependent receptor" evidence="1">
    <location>
        <begin position="19"/>
        <end position="150"/>
    </location>
</feature>
<dbReference type="EMBL" id="WBVQ01000002">
    <property type="protein sequence ID" value="KAB2816121.1"/>
    <property type="molecule type" value="Genomic_DNA"/>
</dbReference>
<name>A0A6L3ZE67_9FLAO</name>
<evidence type="ECO:0000313" key="2">
    <source>
        <dbReference type="EMBL" id="KAB2816121.1"/>
    </source>
</evidence>
<keyword evidence="3" id="KW-1185">Reference proteome</keyword>
<dbReference type="AlphaFoldDB" id="A0A6L3ZE67"/>
<evidence type="ECO:0000313" key="3">
    <source>
        <dbReference type="Proteomes" id="UP000484164"/>
    </source>
</evidence>
<gene>
    <name evidence="2" type="ORF">F8C82_10555</name>
</gene>
<evidence type="ECO:0000256" key="1">
    <source>
        <dbReference type="SAM" id="SignalP"/>
    </source>
</evidence>
<comment type="caution">
    <text evidence="2">The sequence shown here is derived from an EMBL/GenBank/DDBJ whole genome shotgun (WGS) entry which is preliminary data.</text>
</comment>
<accession>A0A6L3ZE67</accession>
<dbReference type="Proteomes" id="UP000484164">
    <property type="component" value="Unassembled WGS sequence"/>
</dbReference>
<evidence type="ECO:0008006" key="4">
    <source>
        <dbReference type="Google" id="ProtNLM"/>
    </source>
</evidence>
<sequence length="150" mass="17260">MKKLVVLAMFTMSLSALAQPLQQTVRGKEFVLTKNTTASTRHSITLDGSFIGSGGQRYTPIDFLKSQQEGRTVYDETQVYGLQLPMYMRLDVRVAYRMQGRKVTQEWAIDIQNATNRNNIQNVMYDPAAQEEVKVYSIGLLPMFQYRIYF</sequence>
<protein>
    <recommendedName>
        <fullName evidence="4">TonB-dependent receptor</fullName>
    </recommendedName>
</protein>
<organism evidence="2 3">
    <name type="scientific">Phaeocystidibacter marisrubri</name>
    <dbReference type="NCBI Taxonomy" id="1577780"/>
    <lineage>
        <taxon>Bacteria</taxon>
        <taxon>Pseudomonadati</taxon>
        <taxon>Bacteroidota</taxon>
        <taxon>Flavobacteriia</taxon>
        <taxon>Flavobacteriales</taxon>
        <taxon>Phaeocystidibacteraceae</taxon>
        <taxon>Phaeocystidibacter</taxon>
    </lineage>
</organism>
<dbReference type="OrthoDB" id="9804995at2"/>
<feature type="signal peptide" evidence="1">
    <location>
        <begin position="1"/>
        <end position="18"/>
    </location>
</feature>
<proteinExistence type="predicted"/>